<comment type="function">
    <text evidence="1">Involved in the biosynthesis of the siderophore enterobactin (enterochelin), which is a macrocyclic trimeric lactone of N-(2,3-dihydroxybenzoyl)-serine. The serine trilactone serves as a scaffolding for the three catechol functionalities that provide hexadentate coordination for the tightly ligated iron(2+) atoms. Plays an essential role in the assembly of the enterobactin by catalyzing the transfer of the 4'-phosphopantetheine (Ppant) moiety from coenzyme A to the apo-domains of both EntB (ArCP domain) and EntF (PCP domain) to yield their holo-forms which make them competent for the activation of 2,3-dihydroxybenzoate (DHB) and L-serine, respectively.</text>
</comment>
<dbReference type="Gene3D" id="3.90.470.20">
    <property type="entry name" value="4'-phosphopantetheinyl transferase domain"/>
    <property type="match status" value="1"/>
</dbReference>
<dbReference type="EMBL" id="APRW01000009">
    <property type="protein sequence ID" value="ENX22524.1"/>
    <property type="molecule type" value="Genomic_DNA"/>
</dbReference>
<keyword evidence="13" id="KW-0460">Magnesium</keyword>
<feature type="domain" description="4'-phosphopantetheinyl transferase N-terminal" evidence="15">
    <location>
        <begin position="52"/>
        <end position="114"/>
    </location>
</feature>
<dbReference type="GO" id="GO:0008897">
    <property type="term" value="F:holo-[acyl-carrier-protein] synthase activity"/>
    <property type="evidence" value="ECO:0007669"/>
    <property type="project" value="InterPro"/>
</dbReference>
<name>N9NN86_9GAMM</name>
<dbReference type="UniPathway" id="UPA00017"/>
<organism evidence="16 17">
    <name type="scientific">Acinetobacter vivianii</name>
    <dbReference type="NCBI Taxonomy" id="1776742"/>
    <lineage>
        <taxon>Bacteria</taxon>
        <taxon>Pseudomonadati</taxon>
        <taxon>Pseudomonadota</taxon>
        <taxon>Gammaproteobacteria</taxon>
        <taxon>Moraxellales</taxon>
        <taxon>Moraxellaceae</taxon>
        <taxon>Acinetobacter</taxon>
    </lineage>
</organism>
<feature type="domain" description="4'-phosphopantetheinyl transferase" evidence="14">
    <location>
        <begin position="121"/>
        <end position="206"/>
    </location>
</feature>
<feature type="binding site" evidence="12">
    <location>
        <position position="124"/>
    </location>
    <ligand>
        <name>CoA</name>
        <dbReference type="ChEBI" id="CHEBI:57287"/>
    </ligand>
</feature>
<evidence type="ECO:0000313" key="16">
    <source>
        <dbReference type="EMBL" id="ENX22524.1"/>
    </source>
</evidence>
<dbReference type="Proteomes" id="UP000013173">
    <property type="component" value="Unassembled WGS sequence"/>
</dbReference>
<proteinExistence type="inferred from homology"/>
<dbReference type="RefSeq" id="WP_005257603.1">
    <property type="nucleotide sequence ID" value="NZ_BMDR01000001.1"/>
</dbReference>
<evidence type="ECO:0000256" key="7">
    <source>
        <dbReference type="ARBA" id="ARBA00023191"/>
    </source>
</evidence>
<feature type="binding site" evidence="13">
    <location>
        <position position="124"/>
    </location>
    <ligand>
        <name>Mg(2+)</name>
        <dbReference type="ChEBI" id="CHEBI:18420"/>
    </ligand>
</feature>
<evidence type="ECO:0000256" key="8">
    <source>
        <dbReference type="ARBA" id="ARBA00029894"/>
    </source>
</evidence>
<protein>
    <recommendedName>
        <fullName evidence="5">Enterobactin synthase component D</fullName>
    </recommendedName>
    <alternativeName>
        <fullName evidence="8">4'-phosphopantetheinyl transferase EntD</fullName>
    </alternativeName>
    <alternativeName>
        <fullName evidence="9">Enterochelin synthase D</fullName>
    </alternativeName>
</protein>
<gene>
    <name evidence="16" type="ORF">F892_01766</name>
</gene>
<keyword evidence="6" id="KW-0808">Transferase</keyword>
<evidence type="ECO:0000256" key="2">
    <source>
        <dbReference type="ARBA" id="ARBA00004993"/>
    </source>
</evidence>
<feature type="binding site" evidence="12">
    <location>
        <begin position="104"/>
        <end position="105"/>
    </location>
    <ligand>
        <name>CoA</name>
        <dbReference type="ChEBI" id="CHEBI:57287"/>
    </ligand>
</feature>
<dbReference type="AlphaFoldDB" id="N9NN86"/>
<feature type="binding site" evidence="12">
    <location>
        <position position="176"/>
    </location>
    <ligand>
        <name>CoA</name>
        <dbReference type="ChEBI" id="CHEBI:57287"/>
    </ligand>
</feature>
<comment type="caution">
    <text evidence="16">The sequence shown here is derived from an EMBL/GenBank/DDBJ whole genome shotgun (WGS) entry which is preliminary data.</text>
</comment>
<evidence type="ECO:0000256" key="1">
    <source>
        <dbReference type="ARBA" id="ARBA00003937"/>
    </source>
</evidence>
<dbReference type="HOGENOM" id="CLU_075076_2_2_6"/>
<evidence type="ECO:0000259" key="15">
    <source>
        <dbReference type="Pfam" id="PF17837"/>
    </source>
</evidence>
<evidence type="ECO:0000256" key="13">
    <source>
        <dbReference type="PIRSR" id="PIRSR603542-2"/>
    </source>
</evidence>
<evidence type="ECO:0000256" key="10">
    <source>
        <dbReference type="ARBA" id="ARBA00049176"/>
    </source>
</evidence>
<dbReference type="PRINTS" id="PR01399">
    <property type="entry name" value="ENTSNTHTASED"/>
</dbReference>
<sequence length="240" mass="27510">MNYFLEIPPTLASACLQHATLIPLTANTICYRADIPIINQIRQSYTLERPSYLENASAKRLNEFFAGRILAQAILQQHFNCLMCINSTQLKLPQWPKGFIGSISHSNEQVIVAISSQSEYLGIDIERIVETSFAEESAALILTPCEQRLWQAEISQYLSFRAYLTLIFSLKESLYKAVYPVAQNYIDFLEATTVEMNMKNQSAILKFDQKTENCYGLKPEYQGYWQFNNNDVITYIVQSN</sequence>
<comment type="catalytic activity">
    <reaction evidence="11">
        <text>apo-[peptidyl-carrier protein] + CoA = holo-[peptidyl-carrier protein] + adenosine 3',5'-bisphosphate + H(+)</text>
        <dbReference type="Rhea" id="RHEA:46228"/>
        <dbReference type="Rhea" id="RHEA-COMP:11479"/>
        <dbReference type="Rhea" id="RHEA-COMP:11480"/>
        <dbReference type="ChEBI" id="CHEBI:15378"/>
        <dbReference type="ChEBI" id="CHEBI:29999"/>
        <dbReference type="ChEBI" id="CHEBI:57287"/>
        <dbReference type="ChEBI" id="CHEBI:58343"/>
        <dbReference type="ChEBI" id="CHEBI:64479"/>
    </reaction>
</comment>
<dbReference type="GO" id="GO:0005886">
    <property type="term" value="C:plasma membrane"/>
    <property type="evidence" value="ECO:0007669"/>
    <property type="project" value="TreeGrafter"/>
</dbReference>
<dbReference type="Pfam" id="PF17837">
    <property type="entry name" value="4PPT_N"/>
    <property type="match status" value="1"/>
</dbReference>
<evidence type="ECO:0000256" key="9">
    <source>
        <dbReference type="ARBA" id="ARBA00031996"/>
    </source>
</evidence>
<dbReference type="InterPro" id="IPR037143">
    <property type="entry name" value="4-PPantetheinyl_Trfase_dom_sf"/>
</dbReference>
<dbReference type="PATRIC" id="fig|1217706.3.peg.1707"/>
<comment type="catalytic activity">
    <reaction evidence="10">
        <text>apo-[aryl-carrier protein] + CoA = holo-[aryl-carrier protein] + adenosine 3',5'-bisphosphate + H(+)</text>
        <dbReference type="Rhea" id="RHEA:48404"/>
        <dbReference type="Rhea" id="RHEA-COMP:15903"/>
        <dbReference type="Rhea" id="RHEA-COMP:17557"/>
        <dbReference type="ChEBI" id="CHEBI:15378"/>
        <dbReference type="ChEBI" id="CHEBI:29999"/>
        <dbReference type="ChEBI" id="CHEBI:57287"/>
        <dbReference type="ChEBI" id="CHEBI:58343"/>
        <dbReference type="ChEBI" id="CHEBI:64479"/>
    </reaction>
</comment>
<dbReference type="SUPFAM" id="SSF56214">
    <property type="entry name" value="4'-phosphopantetheinyl transferase"/>
    <property type="match status" value="1"/>
</dbReference>
<evidence type="ECO:0000256" key="4">
    <source>
        <dbReference type="ARBA" id="ARBA00011503"/>
    </source>
</evidence>
<dbReference type="InterPro" id="IPR008278">
    <property type="entry name" value="4-PPantetheinyl_Trfase_dom"/>
</dbReference>
<keyword evidence="13" id="KW-0479">Metal-binding</keyword>
<evidence type="ECO:0000256" key="11">
    <source>
        <dbReference type="ARBA" id="ARBA00049191"/>
    </source>
</evidence>
<dbReference type="GO" id="GO:0009239">
    <property type="term" value="P:enterobactin biosynthetic process"/>
    <property type="evidence" value="ECO:0007669"/>
    <property type="project" value="UniProtKB-UniPathway"/>
</dbReference>
<reference evidence="16 17" key="1">
    <citation type="submission" date="2013-02" db="EMBL/GenBank/DDBJ databases">
        <title>The Genome Sequence of Acinetobacter sp. NIPH 2168.</title>
        <authorList>
            <consortium name="The Broad Institute Genome Sequencing Platform"/>
            <consortium name="The Broad Institute Genome Sequencing Center for Infectious Disease"/>
            <person name="Cerqueira G."/>
            <person name="Feldgarden M."/>
            <person name="Courvalin P."/>
            <person name="Perichon B."/>
            <person name="Grillot-Courvalin C."/>
            <person name="Clermont D."/>
            <person name="Rocha E."/>
            <person name="Yoon E.-J."/>
            <person name="Nemec A."/>
            <person name="Walker B."/>
            <person name="Young S.K."/>
            <person name="Zeng Q."/>
            <person name="Gargeya S."/>
            <person name="Fitzgerald M."/>
            <person name="Haas B."/>
            <person name="Abouelleil A."/>
            <person name="Alvarado L."/>
            <person name="Arachchi H.M."/>
            <person name="Berlin A.M."/>
            <person name="Chapman S.B."/>
            <person name="Dewar J."/>
            <person name="Goldberg J."/>
            <person name="Griggs A."/>
            <person name="Gujja S."/>
            <person name="Hansen M."/>
            <person name="Howarth C."/>
            <person name="Imamovic A."/>
            <person name="Larimer J."/>
            <person name="McCowan C."/>
            <person name="Murphy C."/>
            <person name="Neiman D."/>
            <person name="Pearson M."/>
            <person name="Priest M."/>
            <person name="Roberts A."/>
            <person name="Saif S."/>
            <person name="Shea T."/>
            <person name="Sisk P."/>
            <person name="Sykes S."/>
            <person name="Wortman J."/>
            <person name="Nusbaum C."/>
            <person name="Birren B."/>
        </authorList>
    </citation>
    <scope>NUCLEOTIDE SEQUENCE [LARGE SCALE GENOMIC DNA]</scope>
    <source>
        <strain evidence="16 17">NIPH 2168</strain>
    </source>
</reference>
<evidence type="ECO:0000256" key="6">
    <source>
        <dbReference type="ARBA" id="ARBA00022679"/>
    </source>
</evidence>
<dbReference type="InterPro" id="IPR003542">
    <property type="entry name" value="Enbac_synth_compD-like"/>
</dbReference>
<dbReference type="InterPro" id="IPR041354">
    <property type="entry name" value="4PPT_N"/>
</dbReference>
<keyword evidence="7" id="KW-0259">Enterobactin biosynthesis</keyword>
<dbReference type="GO" id="GO:0009366">
    <property type="term" value="C:enterobactin synthetase complex"/>
    <property type="evidence" value="ECO:0007669"/>
    <property type="project" value="InterPro"/>
</dbReference>
<accession>N9NN86</accession>
<comment type="pathway">
    <text evidence="2">Siderophore biosynthesis; enterobactin biosynthesis.</text>
</comment>
<keyword evidence="17" id="KW-1185">Reference proteome</keyword>
<dbReference type="Pfam" id="PF01648">
    <property type="entry name" value="ACPS"/>
    <property type="match status" value="1"/>
</dbReference>
<feature type="binding site" evidence="13">
    <location>
        <position position="125"/>
    </location>
    <ligand>
        <name>Mg(2+)</name>
        <dbReference type="ChEBI" id="CHEBI:18420"/>
    </ligand>
</feature>
<dbReference type="OrthoDB" id="8210607at2"/>
<evidence type="ECO:0000313" key="17">
    <source>
        <dbReference type="Proteomes" id="UP000013173"/>
    </source>
</evidence>
<dbReference type="PANTHER" id="PTHR38096:SF1">
    <property type="entry name" value="ENTEROBACTIN SYNTHASE COMPONENT D"/>
    <property type="match status" value="1"/>
</dbReference>
<feature type="binding site" evidence="12">
    <location>
        <position position="68"/>
    </location>
    <ligand>
        <name>CoA</name>
        <dbReference type="ChEBI" id="CHEBI:57287"/>
    </ligand>
</feature>
<evidence type="ECO:0000259" key="14">
    <source>
        <dbReference type="Pfam" id="PF01648"/>
    </source>
</evidence>
<comment type="cofactor">
    <cofactor evidence="13">
        <name>Mg(2+)</name>
        <dbReference type="ChEBI" id="CHEBI:18420"/>
    </cofactor>
</comment>
<dbReference type="GO" id="GO:0000287">
    <property type="term" value="F:magnesium ion binding"/>
    <property type="evidence" value="ECO:0007669"/>
    <property type="project" value="InterPro"/>
</dbReference>
<feature type="binding site" evidence="12">
    <location>
        <position position="172"/>
    </location>
    <ligand>
        <name>CoA</name>
        <dbReference type="ChEBI" id="CHEBI:57287"/>
    </ligand>
</feature>
<feature type="binding site" evidence="13">
    <location>
        <position position="126"/>
    </location>
    <ligand>
        <name>Mg(2+)</name>
        <dbReference type="ChEBI" id="CHEBI:18420"/>
    </ligand>
</feature>
<comment type="similarity">
    <text evidence="3">Belongs to the P-Pant transferase superfamily. EntD family.</text>
</comment>
<dbReference type="PANTHER" id="PTHR38096">
    <property type="entry name" value="ENTEROBACTIN SYNTHASE COMPONENT D"/>
    <property type="match status" value="1"/>
</dbReference>
<evidence type="ECO:0000256" key="12">
    <source>
        <dbReference type="PIRSR" id="PIRSR603542-1"/>
    </source>
</evidence>
<comment type="subunit">
    <text evidence="4">EntB, EntD, EntE, and EntF form a multienzyme complex called enterobactin synthase.</text>
</comment>
<evidence type="ECO:0000256" key="5">
    <source>
        <dbReference type="ARBA" id="ARBA00019087"/>
    </source>
</evidence>
<dbReference type="GeneID" id="303682178"/>
<evidence type="ECO:0000256" key="3">
    <source>
        <dbReference type="ARBA" id="ARBA00008342"/>
    </source>
</evidence>
<feature type="binding site" evidence="12">
    <location>
        <position position="60"/>
    </location>
    <ligand>
        <name>CoA</name>
        <dbReference type="ChEBI" id="CHEBI:57287"/>
    </ligand>
</feature>